<keyword evidence="2" id="KW-0732">Signal</keyword>
<keyword evidence="1" id="KW-0472">Membrane</keyword>
<reference evidence="3" key="1">
    <citation type="submission" date="2014-09" db="EMBL/GenBank/DDBJ databases">
        <authorList>
            <person name="Magalhaes I.L.F."/>
            <person name="Oliveira U."/>
            <person name="Santos F.R."/>
            <person name="Vidigal T.H.D.A."/>
            <person name="Brescovit A.D."/>
            <person name="Santos A.J."/>
        </authorList>
    </citation>
    <scope>NUCLEOTIDE SEQUENCE</scope>
    <source>
        <tissue evidence="3">Shoot tissue taken approximately 20 cm above the soil surface</tissue>
    </source>
</reference>
<dbReference type="EMBL" id="GBRH01268044">
    <property type="protein sequence ID" value="JAD29851.1"/>
    <property type="molecule type" value="Transcribed_RNA"/>
</dbReference>
<feature type="chain" id="PRO_5002044812" evidence="2">
    <location>
        <begin position="22"/>
        <end position="153"/>
    </location>
</feature>
<evidence type="ECO:0000256" key="2">
    <source>
        <dbReference type="SAM" id="SignalP"/>
    </source>
</evidence>
<organism evidence="3">
    <name type="scientific">Arundo donax</name>
    <name type="common">Giant reed</name>
    <name type="synonym">Donax arundinaceus</name>
    <dbReference type="NCBI Taxonomy" id="35708"/>
    <lineage>
        <taxon>Eukaryota</taxon>
        <taxon>Viridiplantae</taxon>
        <taxon>Streptophyta</taxon>
        <taxon>Embryophyta</taxon>
        <taxon>Tracheophyta</taxon>
        <taxon>Spermatophyta</taxon>
        <taxon>Magnoliopsida</taxon>
        <taxon>Liliopsida</taxon>
        <taxon>Poales</taxon>
        <taxon>Poaceae</taxon>
        <taxon>PACMAD clade</taxon>
        <taxon>Arundinoideae</taxon>
        <taxon>Arundineae</taxon>
        <taxon>Arundo</taxon>
    </lineage>
</organism>
<sequence length="153" mass="17043">MYIRTYTICSILLLYKSLSSSMMICFKLRANICMICCKFIYINDEIDTIDFHLDKVFWSGCYSSPSNLTTALAVVPPASLLLLPFPSCSTSSSFHLLFPSLLPTTLHQLLLAAVATPFLGLMAVEVLVVLCVGMRVRSAAGQQLCCLLVWWYL</sequence>
<reference evidence="3" key="2">
    <citation type="journal article" date="2015" name="Data Brief">
        <title>Shoot transcriptome of the giant reed, Arundo donax.</title>
        <authorList>
            <person name="Barrero R.A."/>
            <person name="Guerrero F.D."/>
            <person name="Moolhuijzen P."/>
            <person name="Goolsby J.A."/>
            <person name="Tidwell J."/>
            <person name="Bellgard S.E."/>
            <person name="Bellgard M.I."/>
        </authorList>
    </citation>
    <scope>NUCLEOTIDE SEQUENCE</scope>
    <source>
        <tissue evidence="3">Shoot tissue taken approximately 20 cm above the soil surface</tissue>
    </source>
</reference>
<dbReference type="AlphaFoldDB" id="A0A0A8YTG4"/>
<name>A0A0A8YTG4_ARUDO</name>
<accession>A0A0A8YTG4</accession>
<protein>
    <submittedName>
        <fullName evidence="3">Uncharacterized protein</fullName>
    </submittedName>
</protein>
<feature type="signal peptide" evidence="2">
    <location>
        <begin position="1"/>
        <end position="21"/>
    </location>
</feature>
<feature type="transmembrane region" description="Helical" evidence="1">
    <location>
        <begin position="109"/>
        <end position="132"/>
    </location>
</feature>
<evidence type="ECO:0000256" key="1">
    <source>
        <dbReference type="SAM" id="Phobius"/>
    </source>
</evidence>
<keyword evidence="1" id="KW-0812">Transmembrane</keyword>
<evidence type="ECO:0000313" key="3">
    <source>
        <dbReference type="EMBL" id="JAD29851.1"/>
    </source>
</evidence>
<keyword evidence="1" id="KW-1133">Transmembrane helix</keyword>
<proteinExistence type="predicted"/>